<dbReference type="PROSITE" id="PS50011">
    <property type="entry name" value="PROTEIN_KINASE_DOM"/>
    <property type="match status" value="1"/>
</dbReference>
<dbReference type="InterPro" id="IPR017441">
    <property type="entry name" value="Protein_kinase_ATP_BS"/>
</dbReference>
<dbReference type="InterPro" id="IPR000719">
    <property type="entry name" value="Prot_kinase_dom"/>
</dbReference>
<accession>A0A1V4ABD8</accession>
<protein>
    <recommendedName>
        <fullName evidence="1">non-specific serine/threonine protein kinase</fullName>
        <ecNumber evidence="1">2.7.11.1</ecNumber>
    </recommendedName>
</protein>
<dbReference type="InterPro" id="IPR008271">
    <property type="entry name" value="Ser/Thr_kinase_AS"/>
</dbReference>
<reference evidence="10 11" key="1">
    <citation type="submission" date="2017-02" db="EMBL/GenBank/DDBJ databases">
        <title>Draft Genome Sequence of Streptomyces tsukubaensis F601, a Producer of the immunosuppressant tacrolimus FK506.</title>
        <authorList>
            <person name="Zong G."/>
            <person name="Zhong C."/>
            <person name="Fu J."/>
            <person name="Qin R."/>
            <person name="Cao G."/>
        </authorList>
    </citation>
    <scope>NUCLEOTIDE SEQUENCE [LARGE SCALE GENOMIC DNA]</scope>
    <source>
        <strain evidence="10 11">F601</strain>
    </source>
</reference>
<comment type="caution">
    <text evidence="10">The sequence shown here is derived from an EMBL/GenBank/DDBJ whole genome shotgun (WGS) entry which is preliminary data.</text>
</comment>
<keyword evidence="6 7" id="KW-0067">ATP-binding</keyword>
<dbReference type="AlphaFoldDB" id="A0A1V4ABD8"/>
<feature type="compositionally biased region" description="Low complexity" evidence="8">
    <location>
        <begin position="377"/>
        <end position="387"/>
    </location>
</feature>
<feature type="region of interest" description="Disordered" evidence="8">
    <location>
        <begin position="550"/>
        <end position="588"/>
    </location>
</feature>
<dbReference type="GO" id="GO:0004674">
    <property type="term" value="F:protein serine/threonine kinase activity"/>
    <property type="evidence" value="ECO:0007669"/>
    <property type="project" value="UniProtKB-KW"/>
</dbReference>
<dbReference type="CDD" id="cd14014">
    <property type="entry name" value="STKc_PknB_like"/>
    <property type="match status" value="1"/>
</dbReference>
<evidence type="ECO:0000256" key="2">
    <source>
        <dbReference type="ARBA" id="ARBA00022527"/>
    </source>
</evidence>
<feature type="domain" description="Protein kinase" evidence="9">
    <location>
        <begin position="16"/>
        <end position="285"/>
    </location>
</feature>
<feature type="region of interest" description="Disordered" evidence="8">
    <location>
        <begin position="318"/>
        <end position="524"/>
    </location>
</feature>
<keyword evidence="2" id="KW-0723">Serine/threonine-protein kinase</keyword>
<feature type="binding site" evidence="7">
    <location>
        <position position="45"/>
    </location>
    <ligand>
        <name>ATP</name>
        <dbReference type="ChEBI" id="CHEBI:30616"/>
    </ligand>
</feature>
<dbReference type="PANTHER" id="PTHR43289">
    <property type="entry name" value="MITOGEN-ACTIVATED PROTEIN KINASE KINASE KINASE 20-RELATED"/>
    <property type="match status" value="1"/>
</dbReference>
<keyword evidence="4 7" id="KW-0547">Nucleotide-binding</keyword>
<organism evidence="10 11">
    <name type="scientific">Streptomyces tsukubensis</name>
    <dbReference type="NCBI Taxonomy" id="83656"/>
    <lineage>
        <taxon>Bacteria</taxon>
        <taxon>Bacillati</taxon>
        <taxon>Actinomycetota</taxon>
        <taxon>Actinomycetes</taxon>
        <taxon>Kitasatosporales</taxon>
        <taxon>Streptomycetaceae</taxon>
        <taxon>Streptomyces</taxon>
    </lineage>
</organism>
<dbReference type="PROSITE" id="PS00108">
    <property type="entry name" value="PROTEIN_KINASE_ST"/>
    <property type="match status" value="1"/>
</dbReference>
<keyword evidence="5" id="KW-0418">Kinase</keyword>
<feature type="compositionally biased region" description="Pro residues" evidence="8">
    <location>
        <begin position="388"/>
        <end position="412"/>
    </location>
</feature>
<feature type="compositionally biased region" description="Low complexity" evidence="8">
    <location>
        <begin position="413"/>
        <end position="426"/>
    </location>
</feature>
<evidence type="ECO:0000259" key="9">
    <source>
        <dbReference type="PROSITE" id="PS50011"/>
    </source>
</evidence>
<proteinExistence type="predicted"/>
<gene>
    <name evidence="10" type="ORF">B1H18_09555</name>
</gene>
<dbReference type="Gene3D" id="3.30.200.20">
    <property type="entry name" value="Phosphorylase Kinase, domain 1"/>
    <property type="match status" value="1"/>
</dbReference>
<evidence type="ECO:0000313" key="11">
    <source>
        <dbReference type="Proteomes" id="UP000190539"/>
    </source>
</evidence>
<feature type="compositionally biased region" description="Low complexity" evidence="8">
    <location>
        <begin position="337"/>
        <end position="349"/>
    </location>
</feature>
<dbReference type="EC" id="2.7.11.1" evidence="1"/>
<name>A0A1V4ABD8_9ACTN</name>
<dbReference type="GO" id="GO:0005524">
    <property type="term" value="F:ATP binding"/>
    <property type="evidence" value="ECO:0007669"/>
    <property type="project" value="UniProtKB-UniRule"/>
</dbReference>
<evidence type="ECO:0000256" key="7">
    <source>
        <dbReference type="PROSITE-ProRule" id="PRU10141"/>
    </source>
</evidence>
<dbReference type="SUPFAM" id="SSF56112">
    <property type="entry name" value="Protein kinase-like (PK-like)"/>
    <property type="match status" value="1"/>
</dbReference>
<evidence type="ECO:0000256" key="8">
    <source>
        <dbReference type="SAM" id="MobiDB-lite"/>
    </source>
</evidence>
<dbReference type="InterPro" id="IPR011009">
    <property type="entry name" value="Kinase-like_dom_sf"/>
</dbReference>
<dbReference type="Proteomes" id="UP000190539">
    <property type="component" value="Unassembled WGS sequence"/>
</dbReference>
<evidence type="ECO:0000256" key="1">
    <source>
        <dbReference type="ARBA" id="ARBA00012513"/>
    </source>
</evidence>
<dbReference type="SMART" id="SM00220">
    <property type="entry name" value="S_TKc"/>
    <property type="match status" value="1"/>
</dbReference>
<evidence type="ECO:0000256" key="3">
    <source>
        <dbReference type="ARBA" id="ARBA00022679"/>
    </source>
</evidence>
<dbReference type="EMBL" id="MVFC01000005">
    <property type="protein sequence ID" value="OON81141.1"/>
    <property type="molecule type" value="Genomic_DNA"/>
</dbReference>
<dbReference type="PROSITE" id="PS00107">
    <property type="entry name" value="PROTEIN_KINASE_ATP"/>
    <property type="match status" value="1"/>
</dbReference>
<dbReference type="Gene3D" id="1.10.510.10">
    <property type="entry name" value="Transferase(Phosphotransferase) domain 1"/>
    <property type="match status" value="1"/>
</dbReference>
<evidence type="ECO:0000256" key="6">
    <source>
        <dbReference type="ARBA" id="ARBA00022840"/>
    </source>
</evidence>
<evidence type="ECO:0000256" key="5">
    <source>
        <dbReference type="ARBA" id="ARBA00022777"/>
    </source>
</evidence>
<keyword evidence="3" id="KW-0808">Transferase</keyword>
<evidence type="ECO:0000256" key="4">
    <source>
        <dbReference type="ARBA" id="ARBA00022741"/>
    </source>
</evidence>
<sequence>MGGTDEAAGRVVAGRYRLRKRLGAGGMGRVWLAHDEKLGADVAVKEIAVPPGVAEDSLSNKVARAISEAKNAALLRGHPHVVTVYDVFELDGLPWIVMAYVPGAVDLDVMVRASGTLSSAQVARVGRAVLGALSEGHAADVLHRDVKPANLLLAPDPSGDPFGRVLLTDYGISLRPGSGDPRLTAAADLIGTPGYMAPERARGAAPSPAADLFSLGATLYFAAEGVGPFAREGEINTFSALLLDPPPPMTRVSPLLAHAVLGLLAKTPEQRTGAEETDARLAAVLDEEGTRAAGAPPFGRPGRPARTVSLRKRKQDMFGADVPVPGDHAPEWTSARAPGTPGPDADTGPSPVTGSHPATGSHPETGPYRATALGFDTAARPAAASPPAAAPGPTATPGPSAAPGPAAVPHPATPGTGSSATGHPGTPGDPPPDRATPPTSAMPPDRATPPISATPPVRACAGPATPASATPVGPFASPGSSIAGRPVPAAPSGVDVTSTLGGKRGSEAGRRPGSSSSGRRRWRPSRPVTAIVALTLLVAGVALWGAHQLTGDGGRNEAGRSSGSGSGTGRSEGRTDGSGGGSSGDSGAYPYGENVGLISALKPGQCVQVSWPREKYEGVAALADGGCDDNPDGQVTSEYEVTNASQAAKNGTKRCADRSKALTDKLPGAFSYAVVPTKAAIEAGDGRAAVACVLLVRDLTLGGRAGDYRSMGEEVNIGNTSVGDCVDITKKTTWLLARCAAPHSEQIVGWVRQSATMSDKEFAENISVLCDKRYAAAWVRDQNHMITGWHIDEEPDYPYGLCMLAQSDGGTLPGGKAEPINGR</sequence>
<evidence type="ECO:0000313" key="10">
    <source>
        <dbReference type="EMBL" id="OON81141.1"/>
    </source>
</evidence>
<dbReference type="Pfam" id="PF00069">
    <property type="entry name" value="Pkinase"/>
    <property type="match status" value="1"/>
</dbReference>
<dbReference type="PANTHER" id="PTHR43289:SF6">
    <property type="entry name" value="SERINE_THREONINE-PROTEIN KINASE NEKL-3"/>
    <property type="match status" value="1"/>
</dbReference>
<feature type="compositionally biased region" description="Gly residues" evidence="8">
    <location>
        <begin position="562"/>
        <end position="584"/>
    </location>
</feature>
<dbReference type="STRING" id="83656.B1H18_09555"/>
<keyword evidence="11" id="KW-1185">Reference proteome</keyword>